<proteinExistence type="predicted"/>
<sequence>MWFVDFVAQIENQASLMRSAAVKAGPDADVPSCPEWTVLDLVRHMAEVHTWAARAVVTAPEEGRPKWPKSPEGFDETLSWWEAGLSTLLDRLREVPADRAAWTFHGPQLAGFWARRQAHETSIHRLDAELATGHELPALVFDPEFAADGVDEYLTVLVARRIELGYPVTATGRLLVHAADAGRTWEVRLTEGEPLVVTAPQDSAFDEDATLAGTADAIYRAVYARPGHAIVTGDESLLAALPRP</sequence>
<protein>
    <submittedName>
        <fullName evidence="2">TIGR03083 family protein</fullName>
    </submittedName>
</protein>
<organism evidence="2 3">
    <name type="scientific">Lentzea albidocapillata subsp. violacea</name>
    <dbReference type="NCBI Taxonomy" id="128104"/>
    <lineage>
        <taxon>Bacteria</taxon>
        <taxon>Bacillati</taxon>
        <taxon>Actinomycetota</taxon>
        <taxon>Actinomycetes</taxon>
        <taxon>Pseudonocardiales</taxon>
        <taxon>Pseudonocardiaceae</taxon>
        <taxon>Lentzea</taxon>
    </lineage>
</organism>
<feature type="domain" description="Mycothiol-dependent maleylpyruvate isomerase metal-binding" evidence="1">
    <location>
        <begin position="17"/>
        <end position="128"/>
    </location>
</feature>
<dbReference type="InterPro" id="IPR024344">
    <property type="entry name" value="MDMPI_metal-binding"/>
</dbReference>
<dbReference type="EMBL" id="FNET01000012">
    <property type="protein sequence ID" value="SDL60733.1"/>
    <property type="molecule type" value="Genomic_DNA"/>
</dbReference>
<dbReference type="PANTHER" id="PTHR40758:SF1">
    <property type="entry name" value="CONSERVED PROTEIN"/>
    <property type="match status" value="1"/>
</dbReference>
<dbReference type="GO" id="GO:0005886">
    <property type="term" value="C:plasma membrane"/>
    <property type="evidence" value="ECO:0007669"/>
    <property type="project" value="TreeGrafter"/>
</dbReference>
<dbReference type="GO" id="GO:0046872">
    <property type="term" value="F:metal ion binding"/>
    <property type="evidence" value="ECO:0007669"/>
    <property type="project" value="InterPro"/>
</dbReference>
<dbReference type="PANTHER" id="PTHR40758">
    <property type="entry name" value="CONSERVED PROTEIN"/>
    <property type="match status" value="1"/>
</dbReference>
<name>A0A1G9LG15_9PSEU</name>
<dbReference type="AlphaFoldDB" id="A0A1G9LG15"/>
<evidence type="ECO:0000259" key="1">
    <source>
        <dbReference type="Pfam" id="PF11716"/>
    </source>
</evidence>
<evidence type="ECO:0000313" key="3">
    <source>
        <dbReference type="Proteomes" id="UP000199682"/>
    </source>
</evidence>
<accession>A0A1G9LG15</accession>
<dbReference type="InterPro" id="IPR017517">
    <property type="entry name" value="Maleyloyr_isom"/>
</dbReference>
<evidence type="ECO:0000313" key="2">
    <source>
        <dbReference type="EMBL" id="SDL60733.1"/>
    </source>
</evidence>
<dbReference type="Proteomes" id="UP000199682">
    <property type="component" value="Unassembled WGS sequence"/>
</dbReference>
<dbReference type="NCBIfam" id="TIGR03083">
    <property type="entry name" value="maleylpyruvate isomerase family mycothiol-dependent enzyme"/>
    <property type="match status" value="1"/>
</dbReference>
<dbReference type="Pfam" id="PF11716">
    <property type="entry name" value="MDMPI_N"/>
    <property type="match status" value="1"/>
</dbReference>
<reference evidence="3" key="1">
    <citation type="submission" date="2016-10" db="EMBL/GenBank/DDBJ databases">
        <authorList>
            <person name="Varghese N."/>
            <person name="Submissions S."/>
        </authorList>
    </citation>
    <scope>NUCLEOTIDE SEQUENCE [LARGE SCALE GENOMIC DNA]</scope>
    <source>
        <strain evidence="3">DSM 44796</strain>
    </source>
</reference>
<dbReference type="SUPFAM" id="SSF109854">
    <property type="entry name" value="DinB/YfiT-like putative metalloenzymes"/>
    <property type="match status" value="1"/>
</dbReference>
<dbReference type="InterPro" id="IPR034660">
    <property type="entry name" value="DinB/YfiT-like"/>
</dbReference>
<gene>
    <name evidence="2" type="ORF">SAMN04488074_11247</name>
</gene>